<reference evidence="2 3" key="1">
    <citation type="journal article" date="2013" name="Nature">
        <title>The genomes of four tapeworm species reveal adaptations to parasitism.</title>
        <authorList>
            <person name="Tsai I.J."/>
            <person name="Zarowiecki M."/>
            <person name="Holroyd N."/>
            <person name="Garciarrubio A."/>
            <person name="Sanchez-Flores A."/>
            <person name="Brooks K.L."/>
            <person name="Tracey A."/>
            <person name="Bobes R.J."/>
            <person name="Fragoso G."/>
            <person name="Sciutto E."/>
            <person name="Aslett M."/>
            <person name="Beasley H."/>
            <person name="Bennett H.M."/>
            <person name="Cai J."/>
            <person name="Camicia F."/>
            <person name="Clark R."/>
            <person name="Cucher M."/>
            <person name="De Silva N."/>
            <person name="Day T.A."/>
            <person name="Deplazes P."/>
            <person name="Estrada K."/>
            <person name="Fernandez C."/>
            <person name="Holland P.W."/>
            <person name="Hou J."/>
            <person name="Hu S."/>
            <person name="Huckvale T."/>
            <person name="Hung S.S."/>
            <person name="Kamenetzky L."/>
            <person name="Keane J.A."/>
            <person name="Kiss F."/>
            <person name="Koziol U."/>
            <person name="Lambert O."/>
            <person name="Liu K."/>
            <person name="Luo X."/>
            <person name="Luo Y."/>
            <person name="Macchiaroli N."/>
            <person name="Nichol S."/>
            <person name="Paps J."/>
            <person name="Parkinson J."/>
            <person name="Pouchkina-Stantcheva N."/>
            <person name="Riddiford N."/>
            <person name="Rosenzvit M."/>
            <person name="Salinas G."/>
            <person name="Wasmuth J.D."/>
            <person name="Zamanian M."/>
            <person name="Zheng Y."/>
            <person name="Cai X."/>
            <person name="Soberon X."/>
            <person name="Olson P.D."/>
            <person name="Laclette J.P."/>
            <person name="Brehm K."/>
            <person name="Berriman M."/>
            <person name="Garciarrubio A."/>
            <person name="Bobes R.J."/>
            <person name="Fragoso G."/>
            <person name="Sanchez-Flores A."/>
            <person name="Estrada K."/>
            <person name="Cevallos M.A."/>
            <person name="Morett E."/>
            <person name="Gonzalez V."/>
            <person name="Portillo T."/>
            <person name="Ochoa-Leyva A."/>
            <person name="Jose M.V."/>
            <person name="Sciutto E."/>
            <person name="Landa A."/>
            <person name="Jimenez L."/>
            <person name="Valdes V."/>
            <person name="Carrero J.C."/>
            <person name="Larralde C."/>
            <person name="Morales-Montor J."/>
            <person name="Limon-Lason J."/>
            <person name="Soberon X."/>
            <person name="Laclette J.P."/>
        </authorList>
    </citation>
    <scope>NUCLEOTIDE SEQUENCE [LARGE SCALE GENOMIC DNA]</scope>
</reference>
<evidence type="ECO:0000313" key="4">
    <source>
        <dbReference type="WBParaSite" id="EgrG_002006900"/>
    </source>
</evidence>
<evidence type="ECO:0000313" key="3">
    <source>
        <dbReference type="Proteomes" id="UP000492820"/>
    </source>
</evidence>
<accession>A0A068WY46</accession>
<proteinExistence type="predicted"/>
<evidence type="ECO:0000313" key="2">
    <source>
        <dbReference type="EMBL" id="CDS25078.1"/>
    </source>
</evidence>
<dbReference type="EMBL" id="LK028707">
    <property type="protein sequence ID" value="CDS25078.1"/>
    <property type="molecule type" value="Genomic_DNA"/>
</dbReference>
<reference evidence="4" key="3">
    <citation type="submission" date="2020-10" db="UniProtKB">
        <authorList>
            <consortium name="WormBaseParasite"/>
        </authorList>
    </citation>
    <scope>IDENTIFICATION</scope>
</reference>
<dbReference type="Proteomes" id="UP000492820">
    <property type="component" value="Unassembled WGS sequence"/>
</dbReference>
<sequence length="129" mass="14580">KRSWLWQSPRRGIVSTQTKHQQKPERHQPRSSSRTLTIRIPHESGWDRRISREIDDWVTGSPFPLDVIHLDVLNAVGKYNEHTGCEVEVGVDHGCRHHASEDTDGAHNGGGDDAEEDNDHTGDQVVLHP</sequence>
<feature type="region of interest" description="Disordered" evidence="1">
    <location>
        <begin position="96"/>
        <end position="129"/>
    </location>
</feature>
<feature type="non-terminal residue" evidence="2">
    <location>
        <position position="1"/>
    </location>
</feature>
<name>A0A068WY46_ECHGR</name>
<evidence type="ECO:0000256" key="1">
    <source>
        <dbReference type="SAM" id="MobiDB-lite"/>
    </source>
</evidence>
<dbReference type="WBParaSite" id="EgrG_002006900">
    <property type="protein sequence ID" value="EgrG_002006900"/>
    <property type="gene ID" value="EgrG_002006900"/>
</dbReference>
<reference evidence="2" key="2">
    <citation type="submission" date="2014-06" db="EMBL/GenBank/DDBJ databases">
        <authorList>
            <person name="Aslett M."/>
        </authorList>
    </citation>
    <scope>NUCLEOTIDE SEQUENCE</scope>
</reference>
<feature type="compositionally biased region" description="Basic and acidic residues" evidence="1">
    <location>
        <begin position="96"/>
        <end position="105"/>
    </location>
</feature>
<dbReference type="AlphaFoldDB" id="A0A068WY46"/>
<feature type="region of interest" description="Disordered" evidence="1">
    <location>
        <begin position="1"/>
        <end position="38"/>
    </location>
</feature>
<gene>
    <name evidence="2" type="ORF">EgrG_002006900</name>
</gene>
<organism evidence="2">
    <name type="scientific">Echinococcus granulosus</name>
    <name type="common">Hydatid tapeworm</name>
    <dbReference type="NCBI Taxonomy" id="6210"/>
    <lineage>
        <taxon>Eukaryota</taxon>
        <taxon>Metazoa</taxon>
        <taxon>Spiralia</taxon>
        <taxon>Lophotrochozoa</taxon>
        <taxon>Platyhelminthes</taxon>
        <taxon>Cestoda</taxon>
        <taxon>Eucestoda</taxon>
        <taxon>Cyclophyllidea</taxon>
        <taxon>Taeniidae</taxon>
        <taxon>Echinococcus</taxon>
        <taxon>Echinococcus granulosus group</taxon>
    </lineage>
</organism>
<protein>
    <submittedName>
        <fullName evidence="4">DAGKa domain-containing protein</fullName>
    </submittedName>
</protein>